<keyword evidence="5 9" id="KW-0798">TonB box</keyword>
<keyword evidence="10" id="KW-0732">Signal</keyword>
<proteinExistence type="inferred from homology"/>
<evidence type="ECO:0000259" key="11">
    <source>
        <dbReference type="Pfam" id="PF00593"/>
    </source>
</evidence>
<accession>A0ABS6YED1</accession>
<feature type="domain" description="TonB-dependent receptor plug" evidence="12">
    <location>
        <begin position="120"/>
        <end position="229"/>
    </location>
</feature>
<name>A0ABS6YED1_9BACT</name>
<dbReference type="EMBL" id="JAHXCT010000005">
    <property type="protein sequence ID" value="MBW4769582.1"/>
    <property type="molecule type" value="Genomic_DNA"/>
</dbReference>
<dbReference type="SUPFAM" id="SSF49464">
    <property type="entry name" value="Carboxypeptidase regulatory domain-like"/>
    <property type="match status" value="1"/>
</dbReference>
<dbReference type="InterPro" id="IPR036942">
    <property type="entry name" value="Beta-barrel_TonB_sf"/>
</dbReference>
<sequence length="1060" mass="118316">MRQSSLNNPRRMWMMLLFAMMSVATWAQTHLVKGVVKDDSGEPLIGVTVREVGAKANSITDIDGNYSIQCASNATLQFDYIGYETQKVGVGGRSVVDVTLHSSAQKLNEVVVVGFGSQKKANLTGAVSTVTAKDLTARPVNNVKDALQGMVPGMNFTTGANGGALNSNKGFNIRGTGTIGAGSSLAPLVLIDGMEGDLNTLNPQDIENISVLKDASAASIYGSRAAGGVVLVTTRGGKEGKFTVNYNNSFRFNSLINVPDMLDSYTWALYMNDASINSGAGVWFSDQKLAALKEAQTNGTMAKMFRNSANRWEIWNDNDNLPLGNTNWMKEFFGTSFSQEHNVSLTGGSDRLKYYFSANYLGQDGILRYGKEARNRYNLTGKVNANITDWLNFSYSTRFARVDYTAPYTLSEGNGLFYHQVVRRWPIIPVKDPNGHYVDATYINQMLDGGVNESQEDQFAQQLALVLTPIKDWNIHLEFNYRANNNFNHQDWQTVYGYDADDKPFVIDHPVSGVYEYAYKSNYFNPNFYTDYTRAFGDHNMKVMLGYQSEWLHQRSFTAQQKNMISGIPTLNTTTSDPSVTGGPATWSTAGFFGRLNYDYKGRYLFEANLRYDGSSRFTREKRWNLFPSFSFGWNIAQEGFWASMQKHINTLKLRASWGQLGNQNTDNWYPFYQTIPYKTKNGNWLVNGQKPNVAEDPALISALLTWEKNRTWEIGLDWGAFNNRLTGSFDYFQRKTFDMVGPAPELPDVLGAAVPKVNNLDMTSKGWELQLSWRDRIADFRYGVTLNLSDNFVTIDKYPNPSKTIGTHYAGSRLGDIWGYTTVGIAKTQEEMDAHLAKANQSAIGSNWSAGDIMYADLDGDFKVNGGEGTADKPGDKRIIGNSTPRYNFGLNLDAAWKGFDLKIFFQGVLKRDFDAGGPMFWGALGQGKWQGLGFKEHLDYFRAEANHPLGQNLDSYYPRLSWNGGRNTQTQTRYLQNAAYCRLKNITLGYTLPAALTKRIAVQNVRVFVSAENILTITNFIKTADPELAGVGYLSNSNQIGKTYPLTKSFSMGLSVTF</sequence>
<feature type="signal peptide" evidence="10">
    <location>
        <begin position="1"/>
        <end position="27"/>
    </location>
</feature>
<keyword evidence="14" id="KW-1185">Reference proteome</keyword>
<evidence type="ECO:0000256" key="7">
    <source>
        <dbReference type="ARBA" id="ARBA00023237"/>
    </source>
</evidence>
<dbReference type="Pfam" id="PF13715">
    <property type="entry name" value="CarbopepD_reg_2"/>
    <property type="match status" value="1"/>
</dbReference>
<keyword evidence="4 8" id="KW-0812">Transmembrane</keyword>
<dbReference type="InterPro" id="IPR039426">
    <property type="entry name" value="TonB-dep_rcpt-like"/>
</dbReference>
<keyword evidence="13" id="KW-0675">Receptor</keyword>
<dbReference type="Pfam" id="PF07715">
    <property type="entry name" value="Plug"/>
    <property type="match status" value="1"/>
</dbReference>
<evidence type="ECO:0000256" key="5">
    <source>
        <dbReference type="ARBA" id="ARBA00023077"/>
    </source>
</evidence>
<dbReference type="InterPro" id="IPR008969">
    <property type="entry name" value="CarboxyPept-like_regulatory"/>
</dbReference>
<dbReference type="NCBIfam" id="TIGR04057">
    <property type="entry name" value="SusC_RagA_signa"/>
    <property type="match status" value="1"/>
</dbReference>
<dbReference type="RefSeq" id="WP_026216138.1">
    <property type="nucleotide sequence ID" value="NZ_CAKAPR010000024.1"/>
</dbReference>
<comment type="subcellular location">
    <subcellularLocation>
        <location evidence="1 8">Cell outer membrane</location>
        <topology evidence="1 8">Multi-pass membrane protein</topology>
    </subcellularLocation>
</comment>
<dbReference type="PROSITE" id="PS52016">
    <property type="entry name" value="TONB_DEPENDENT_REC_3"/>
    <property type="match status" value="1"/>
</dbReference>
<evidence type="ECO:0000259" key="12">
    <source>
        <dbReference type="Pfam" id="PF07715"/>
    </source>
</evidence>
<dbReference type="Pfam" id="PF00593">
    <property type="entry name" value="TonB_dep_Rec_b-barrel"/>
    <property type="match status" value="1"/>
</dbReference>
<evidence type="ECO:0000256" key="8">
    <source>
        <dbReference type="PROSITE-ProRule" id="PRU01360"/>
    </source>
</evidence>
<gene>
    <name evidence="13" type="ORF">KZO38_07380</name>
</gene>
<dbReference type="Gene3D" id="2.60.40.1120">
    <property type="entry name" value="Carboxypeptidase-like, regulatory domain"/>
    <property type="match status" value="1"/>
</dbReference>
<dbReference type="InterPro" id="IPR000531">
    <property type="entry name" value="Beta-barrel_TonB"/>
</dbReference>
<dbReference type="Gene3D" id="2.40.170.20">
    <property type="entry name" value="TonB-dependent receptor, beta-barrel domain"/>
    <property type="match status" value="1"/>
</dbReference>
<dbReference type="InterPro" id="IPR023996">
    <property type="entry name" value="TonB-dep_OMP_SusC/RagA"/>
</dbReference>
<dbReference type="Gene3D" id="2.170.130.10">
    <property type="entry name" value="TonB-dependent receptor, plug domain"/>
    <property type="match status" value="1"/>
</dbReference>
<evidence type="ECO:0000256" key="6">
    <source>
        <dbReference type="ARBA" id="ARBA00023136"/>
    </source>
</evidence>
<organism evidence="13 14">
    <name type="scientific">Hoylesella nanceiensis</name>
    <dbReference type="NCBI Taxonomy" id="425941"/>
    <lineage>
        <taxon>Bacteria</taxon>
        <taxon>Pseudomonadati</taxon>
        <taxon>Bacteroidota</taxon>
        <taxon>Bacteroidia</taxon>
        <taxon>Bacteroidales</taxon>
        <taxon>Prevotellaceae</taxon>
        <taxon>Hoylesella</taxon>
    </lineage>
</organism>
<dbReference type="InterPro" id="IPR012910">
    <property type="entry name" value="Plug_dom"/>
</dbReference>
<evidence type="ECO:0000313" key="14">
    <source>
        <dbReference type="Proteomes" id="UP000788426"/>
    </source>
</evidence>
<keyword evidence="2 8" id="KW-0813">Transport</keyword>
<protein>
    <submittedName>
        <fullName evidence="13">TonB-dependent receptor</fullName>
    </submittedName>
</protein>
<evidence type="ECO:0000256" key="9">
    <source>
        <dbReference type="RuleBase" id="RU003357"/>
    </source>
</evidence>
<dbReference type="GeneID" id="93182472"/>
<feature type="domain" description="TonB-dependent receptor-like beta-barrel" evidence="11">
    <location>
        <begin position="448"/>
        <end position="1015"/>
    </location>
</feature>
<dbReference type="SUPFAM" id="SSF56935">
    <property type="entry name" value="Porins"/>
    <property type="match status" value="1"/>
</dbReference>
<keyword evidence="3 8" id="KW-1134">Transmembrane beta strand</keyword>
<feature type="chain" id="PRO_5047409239" evidence="10">
    <location>
        <begin position="28"/>
        <end position="1060"/>
    </location>
</feature>
<dbReference type="NCBIfam" id="TIGR04056">
    <property type="entry name" value="OMP_RagA_SusC"/>
    <property type="match status" value="1"/>
</dbReference>
<evidence type="ECO:0000256" key="3">
    <source>
        <dbReference type="ARBA" id="ARBA00022452"/>
    </source>
</evidence>
<dbReference type="Proteomes" id="UP000788426">
    <property type="component" value="Unassembled WGS sequence"/>
</dbReference>
<evidence type="ECO:0000256" key="1">
    <source>
        <dbReference type="ARBA" id="ARBA00004571"/>
    </source>
</evidence>
<dbReference type="InterPro" id="IPR037066">
    <property type="entry name" value="Plug_dom_sf"/>
</dbReference>
<comment type="similarity">
    <text evidence="8 9">Belongs to the TonB-dependent receptor family.</text>
</comment>
<dbReference type="InterPro" id="IPR023997">
    <property type="entry name" value="TonB-dep_OMP_SusC/RagA_CS"/>
</dbReference>
<evidence type="ECO:0000256" key="2">
    <source>
        <dbReference type="ARBA" id="ARBA00022448"/>
    </source>
</evidence>
<evidence type="ECO:0000313" key="13">
    <source>
        <dbReference type="EMBL" id="MBW4769582.1"/>
    </source>
</evidence>
<reference evidence="13 14" key="1">
    <citation type="submission" date="2021-07" db="EMBL/GenBank/DDBJ databases">
        <title>Genomic diversity and antimicrobial resistance of Prevotella spp. isolated from chronic lung disease airways.</title>
        <authorList>
            <person name="Webb K.A."/>
            <person name="Olagoke O.S."/>
            <person name="Baird T."/>
            <person name="Neill J."/>
            <person name="Pham A."/>
            <person name="Wells T.J."/>
            <person name="Ramsay K.A."/>
            <person name="Bell S.C."/>
            <person name="Sarovich D.S."/>
            <person name="Price E.P."/>
        </authorList>
    </citation>
    <scope>NUCLEOTIDE SEQUENCE [LARGE SCALE GENOMIC DNA]</scope>
    <source>
        <strain evidence="13 14">SCHI0011.S.12</strain>
    </source>
</reference>
<keyword evidence="7 8" id="KW-0998">Cell outer membrane</keyword>
<evidence type="ECO:0000256" key="10">
    <source>
        <dbReference type="SAM" id="SignalP"/>
    </source>
</evidence>
<comment type="caution">
    <text evidence="13">The sequence shown here is derived from an EMBL/GenBank/DDBJ whole genome shotgun (WGS) entry which is preliminary data.</text>
</comment>
<keyword evidence="6 8" id="KW-0472">Membrane</keyword>
<evidence type="ECO:0000256" key="4">
    <source>
        <dbReference type="ARBA" id="ARBA00022692"/>
    </source>
</evidence>